<accession>A0ABN4HRM0</accession>
<evidence type="ECO:0000313" key="2">
    <source>
        <dbReference type="Proteomes" id="UP000063965"/>
    </source>
</evidence>
<organism evidence="1 2">
    <name type="scientific">Candidatus Coxiella mudrowiae</name>
    <dbReference type="NCBI Taxonomy" id="2054173"/>
    <lineage>
        <taxon>Bacteria</taxon>
        <taxon>Pseudomonadati</taxon>
        <taxon>Pseudomonadota</taxon>
        <taxon>Gammaproteobacteria</taxon>
        <taxon>Legionellales</taxon>
        <taxon>Coxiellaceae</taxon>
        <taxon>Coxiella</taxon>
    </lineage>
</organism>
<reference evidence="1 2" key="1">
    <citation type="journal article" date="2015" name="Genome Biol. Evol.">
        <title>Distinctive Genome Reduction Rates Revealed by Genomic Analyses of Two Coxiella-Like Endosymbionts in Ticks.</title>
        <authorList>
            <person name="Gottlieb Y."/>
            <person name="Lalzar I."/>
            <person name="Klasson L."/>
        </authorList>
    </citation>
    <scope>NUCLEOTIDE SEQUENCE [LARGE SCALE GENOMIC DNA]</scope>
    <source>
        <strain evidence="1 2">CRt</strain>
    </source>
</reference>
<dbReference type="EMBL" id="CP011126">
    <property type="protein sequence ID" value="AKQ33941.1"/>
    <property type="molecule type" value="Genomic_DNA"/>
</dbReference>
<gene>
    <name evidence="1" type="ORF">CleRT_13940</name>
</gene>
<dbReference type="RefSeq" id="WP_048875609.1">
    <property type="nucleotide sequence ID" value="NZ_CP011126.1"/>
</dbReference>
<sequence>MSEYTDIIISSNNENLKALIQLRKNNSFRIRENNGVLLQNKHSFKAAYTLLSLNENGILNDHVRQAIAIAHRNSKAVAERSRHLNKIGLLNSQNIQAVATHSKQAESPVQCLARSGWRSDFNSRRPRTCAKAANNI</sequence>
<name>A0ABN4HRM0_9COXI</name>
<protein>
    <submittedName>
        <fullName evidence="1">Uncharacterized protein</fullName>
    </submittedName>
</protein>
<proteinExistence type="predicted"/>
<keyword evidence="2" id="KW-1185">Reference proteome</keyword>
<evidence type="ECO:0000313" key="1">
    <source>
        <dbReference type="EMBL" id="AKQ33941.1"/>
    </source>
</evidence>
<dbReference type="Proteomes" id="UP000063965">
    <property type="component" value="Chromosome"/>
</dbReference>